<reference evidence="3" key="1">
    <citation type="submission" date="2017-10" db="EMBL/GenBank/DDBJ databases">
        <authorList>
            <person name="Frank J."/>
        </authorList>
    </citation>
    <scope>NUCLEOTIDE SEQUENCE [LARGE SCALE GENOMIC DNA]</scope>
</reference>
<evidence type="ECO:0000313" key="3">
    <source>
        <dbReference type="Proteomes" id="UP000221734"/>
    </source>
</evidence>
<proteinExistence type="predicted"/>
<sequence length="112" mass="12637">MFKPGTIVLVNFPFTDSQSSKVRPALVLTKKGDDVIILGIFSKSIDGLRESWIKVDGLNPDFHKTGLKKTSIIKTEKITVIHQSLVQKELGSLSFELMQQVRKILRKTLEIE</sequence>
<accession>A0A2C9CFX3</accession>
<dbReference type="InterPro" id="IPR011067">
    <property type="entry name" value="Plasmid_toxin/cell-grow_inhib"/>
</dbReference>
<reference evidence="2" key="2">
    <citation type="submission" date="2017-10" db="EMBL/GenBank/DDBJ databases">
        <authorList>
            <person name="Banno H."/>
            <person name="Chua N.-H."/>
        </authorList>
    </citation>
    <scope>NUCLEOTIDE SEQUENCE [LARGE SCALE GENOMIC DNA]</scope>
    <source>
        <strain evidence="2">Kuenenia_mbr1_ru-nijmegen</strain>
    </source>
</reference>
<dbReference type="Proteomes" id="UP000501926">
    <property type="component" value="Chromosome"/>
</dbReference>
<protein>
    <recommendedName>
        <fullName evidence="5">PemK-like protein</fullName>
    </recommendedName>
</protein>
<reference evidence="1 4" key="3">
    <citation type="submission" date="2020-02" db="EMBL/GenBank/DDBJ databases">
        <title>Newly sequenced genome of strain CSTR1 showed variability in Candidatus Kuenenia stuttgartiensis genomes.</title>
        <authorList>
            <person name="Ding C."/>
            <person name="Adrian L."/>
        </authorList>
    </citation>
    <scope>NUCLEOTIDE SEQUENCE [LARGE SCALE GENOMIC DNA]</scope>
    <source>
        <strain evidence="1 4">CSTR1</strain>
    </source>
</reference>
<dbReference type="RefSeq" id="WP_099325473.1">
    <property type="nucleotide sequence ID" value="NZ_CP049055.1"/>
</dbReference>
<dbReference type="KEGG" id="kst:KSMBR1_2304"/>
<dbReference type="InterPro" id="IPR003477">
    <property type="entry name" value="PemK-like"/>
</dbReference>
<dbReference type="GO" id="GO:0003677">
    <property type="term" value="F:DNA binding"/>
    <property type="evidence" value="ECO:0007669"/>
    <property type="project" value="InterPro"/>
</dbReference>
<dbReference type="AlphaFoldDB" id="A0A2C9CFX3"/>
<gene>
    <name evidence="1" type="ORF">KsCSTR_47580</name>
    <name evidence="2" type="ORF">KSMBR1_2304</name>
</gene>
<evidence type="ECO:0008006" key="5">
    <source>
        <dbReference type="Google" id="ProtNLM"/>
    </source>
</evidence>
<dbReference type="Pfam" id="PF02452">
    <property type="entry name" value="PemK_toxin"/>
    <property type="match status" value="1"/>
</dbReference>
<evidence type="ECO:0000313" key="1">
    <source>
        <dbReference type="EMBL" id="QII14135.1"/>
    </source>
</evidence>
<dbReference type="EMBL" id="CP049055">
    <property type="protein sequence ID" value="QII14135.1"/>
    <property type="molecule type" value="Genomic_DNA"/>
</dbReference>
<evidence type="ECO:0000313" key="4">
    <source>
        <dbReference type="Proteomes" id="UP000501926"/>
    </source>
</evidence>
<dbReference type="SUPFAM" id="SSF50118">
    <property type="entry name" value="Cell growth inhibitor/plasmid maintenance toxic component"/>
    <property type="match status" value="1"/>
</dbReference>
<evidence type="ECO:0000313" key="2">
    <source>
        <dbReference type="EMBL" id="SOH04799.1"/>
    </source>
</evidence>
<name>A0A2C9CFX3_KUEST</name>
<dbReference type="EMBL" id="LT934425">
    <property type="protein sequence ID" value="SOH04799.1"/>
    <property type="molecule type" value="Genomic_DNA"/>
</dbReference>
<dbReference type="Gene3D" id="2.30.30.110">
    <property type="match status" value="1"/>
</dbReference>
<dbReference type="OrthoDB" id="290282at2"/>
<dbReference type="Proteomes" id="UP000221734">
    <property type="component" value="Chromosome Kuenenia_stuttgartiensis_MBR1"/>
</dbReference>
<organism evidence="2 3">
    <name type="scientific">Kuenenia stuttgartiensis</name>
    <dbReference type="NCBI Taxonomy" id="174633"/>
    <lineage>
        <taxon>Bacteria</taxon>
        <taxon>Pseudomonadati</taxon>
        <taxon>Planctomycetota</taxon>
        <taxon>Candidatus Brocadiia</taxon>
        <taxon>Candidatus Brocadiales</taxon>
        <taxon>Candidatus Brocadiaceae</taxon>
        <taxon>Candidatus Kuenenia</taxon>
    </lineage>
</organism>
<keyword evidence="3" id="KW-1185">Reference proteome</keyword>